<dbReference type="PROSITE" id="PS00170">
    <property type="entry name" value="CSA_PPIASE_1"/>
    <property type="match status" value="1"/>
</dbReference>
<dbReference type="GO" id="GO:0016853">
    <property type="term" value="F:isomerase activity"/>
    <property type="evidence" value="ECO:0007669"/>
    <property type="project" value="UniProtKB-KW"/>
</dbReference>
<keyword evidence="3 5" id="KW-0697">Rotamase</keyword>
<dbReference type="InterPro" id="IPR002130">
    <property type="entry name" value="Cyclophilin-type_PPIase_dom"/>
</dbReference>
<evidence type="ECO:0000256" key="2">
    <source>
        <dbReference type="ARBA" id="ARBA00007365"/>
    </source>
</evidence>
<evidence type="ECO:0000256" key="1">
    <source>
        <dbReference type="ARBA" id="ARBA00002388"/>
    </source>
</evidence>
<evidence type="ECO:0000313" key="8">
    <source>
        <dbReference type="EMBL" id="MBE2999796.1"/>
    </source>
</evidence>
<dbReference type="Gene3D" id="2.40.100.10">
    <property type="entry name" value="Cyclophilin-like"/>
    <property type="match status" value="1"/>
</dbReference>
<evidence type="ECO:0000256" key="5">
    <source>
        <dbReference type="RuleBase" id="RU363019"/>
    </source>
</evidence>
<reference evidence="8 9" key="1">
    <citation type="submission" date="2020-09" db="EMBL/GenBank/DDBJ databases">
        <title>Diversity and distribution of actinomycetes associated with coral in the coast of Hainan.</title>
        <authorList>
            <person name="Li F."/>
        </authorList>
    </citation>
    <scope>NUCLEOTIDE SEQUENCE [LARGE SCALE GENOMIC DNA]</scope>
    <source>
        <strain evidence="8 9">HNM0947</strain>
    </source>
</reference>
<dbReference type="InterPro" id="IPR029000">
    <property type="entry name" value="Cyclophilin-like_dom_sf"/>
</dbReference>
<name>A0ABR9P7I0_9ACTN</name>
<evidence type="ECO:0000256" key="3">
    <source>
        <dbReference type="ARBA" id="ARBA00023110"/>
    </source>
</evidence>
<accession>A0ABR9P7I0</accession>
<feature type="region of interest" description="Disordered" evidence="6">
    <location>
        <begin position="146"/>
        <end position="166"/>
    </location>
</feature>
<evidence type="ECO:0000256" key="4">
    <source>
        <dbReference type="ARBA" id="ARBA00023235"/>
    </source>
</evidence>
<dbReference type="InterPro" id="IPR024936">
    <property type="entry name" value="Cyclophilin-type_PPIase"/>
</dbReference>
<dbReference type="Pfam" id="PF00160">
    <property type="entry name" value="Pro_isomerase"/>
    <property type="match status" value="1"/>
</dbReference>
<comment type="similarity">
    <text evidence="2 5">Belongs to the cyclophilin-type PPIase family.</text>
</comment>
<comment type="caution">
    <text evidence="8">The sequence shown here is derived from an EMBL/GenBank/DDBJ whole genome shotgun (WGS) entry which is preliminary data.</text>
</comment>
<dbReference type="PANTHER" id="PTHR45625:SF4">
    <property type="entry name" value="PEPTIDYLPROLYL ISOMERASE DOMAIN AND WD REPEAT-CONTAINING PROTEIN 1"/>
    <property type="match status" value="1"/>
</dbReference>
<dbReference type="PANTHER" id="PTHR45625">
    <property type="entry name" value="PEPTIDYL-PROLYL CIS-TRANS ISOMERASE-RELATED"/>
    <property type="match status" value="1"/>
</dbReference>
<comment type="function">
    <text evidence="1 5">PPIases accelerate the folding of proteins. It catalyzes the cis-trans isomerization of proline imidic peptide bonds in oligopeptides.</text>
</comment>
<dbReference type="PIRSF" id="PIRSF001467">
    <property type="entry name" value="Peptidylpro_ismrse"/>
    <property type="match status" value="1"/>
</dbReference>
<organism evidence="8 9">
    <name type="scientific">Nocardiopsis coralli</name>
    <dbReference type="NCBI Taxonomy" id="2772213"/>
    <lineage>
        <taxon>Bacteria</taxon>
        <taxon>Bacillati</taxon>
        <taxon>Actinomycetota</taxon>
        <taxon>Actinomycetes</taxon>
        <taxon>Streptosporangiales</taxon>
        <taxon>Nocardiopsidaceae</taxon>
        <taxon>Nocardiopsis</taxon>
    </lineage>
</organism>
<gene>
    <name evidence="8" type="ORF">IDM40_13930</name>
</gene>
<dbReference type="InterPro" id="IPR044666">
    <property type="entry name" value="Cyclophilin_A-like"/>
</dbReference>
<dbReference type="SUPFAM" id="SSF50891">
    <property type="entry name" value="Cyclophilin-like"/>
    <property type="match status" value="1"/>
</dbReference>
<protein>
    <recommendedName>
        <fullName evidence="5">Peptidyl-prolyl cis-trans isomerase</fullName>
        <shortName evidence="5">PPIase</shortName>
        <ecNumber evidence="5">5.2.1.8</ecNumber>
    </recommendedName>
</protein>
<dbReference type="PRINTS" id="PR00153">
    <property type="entry name" value="CSAPPISMRASE"/>
</dbReference>
<sequence>MDVSDVEGAVLHTSEGDIELDLHPEDAPVTVANFVGLSEDEFYDGLIFHRVIDDFMVQGGDPEGTGRGGPGYTFDDEVEADHSFDQPGVLAMANSGRTPEGDGTNGSQFFLTVTETTHLDGQHTIFGHVADDDSQEVLDTIAQVETDSQDRPVSDVTLESVTIERA</sequence>
<feature type="domain" description="PPIase cyclophilin-type" evidence="7">
    <location>
        <begin position="5"/>
        <end position="163"/>
    </location>
</feature>
<keyword evidence="9" id="KW-1185">Reference proteome</keyword>
<dbReference type="PROSITE" id="PS50072">
    <property type="entry name" value="CSA_PPIASE_2"/>
    <property type="match status" value="1"/>
</dbReference>
<dbReference type="EMBL" id="JADBGI010000011">
    <property type="protein sequence ID" value="MBE2999796.1"/>
    <property type="molecule type" value="Genomic_DNA"/>
</dbReference>
<evidence type="ECO:0000313" key="9">
    <source>
        <dbReference type="Proteomes" id="UP000806528"/>
    </source>
</evidence>
<evidence type="ECO:0000259" key="7">
    <source>
        <dbReference type="PROSITE" id="PS50072"/>
    </source>
</evidence>
<dbReference type="Proteomes" id="UP000806528">
    <property type="component" value="Unassembled WGS sequence"/>
</dbReference>
<dbReference type="InterPro" id="IPR020892">
    <property type="entry name" value="Cyclophilin-type_PPIase_CS"/>
</dbReference>
<evidence type="ECO:0000256" key="6">
    <source>
        <dbReference type="SAM" id="MobiDB-lite"/>
    </source>
</evidence>
<keyword evidence="4 5" id="KW-0413">Isomerase</keyword>
<comment type="catalytic activity">
    <reaction evidence="5">
        <text>[protein]-peptidylproline (omega=180) = [protein]-peptidylproline (omega=0)</text>
        <dbReference type="Rhea" id="RHEA:16237"/>
        <dbReference type="Rhea" id="RHEA-COMP:10747"/>
        <dbReference type="Rhea" id="RHEA-COMP:10748"/>
        <dbReference type="ChEBI" id="CHEBI:83833"/>
        <dbReference type="ChEBI" id="CHEBI:83834"/>
        <dbReference type="EC" id="5.2.1.8"/>
    </reaction>
</comment>
<proteinExistence type="inferred from homology"/>
<dbReference type="EC" id="5.2.1.8" evidence="5"/>
<dbReference type="CDD" id="cd00317">
    <property type="entry name" value="cyclophilin"/>
    <property type="match status" value="1"/>
</dbReference>